<feature type="transmembrane region" description="Helical" evidence="6">
    <location>
        <begin position="214"/>
        <end position="234"/>
    </location>
</feature>
<feature type="transmembrane region" description="Helical" evidence="6">
    <location>
        <begin position="149"/>
        <end position="168"/>
    </location>
</feature>
<evidence type="ECO:0000256" key="5">
    <source>
        <dbReference type="ARBA" id="ARBA00023136"/>
    </source>
</evidence>
<evidence type="ECO:0000256" key="6">
    <source>
        <dbReference type="SAM" id="Phobius"/>
    </source>
</evidence>
<dbReference type="InterPro" id="IPR037185">
    <property type="entry name" value="EmrE-like"/>
</dbReference>
<dbReference type="EMBL" id="CP106735">
    <property type="protein sequence ID" value="UXX79103.1"/>
    <property type="molecule type" value="Genomic_DNA"/>
</dbReference>
<evidence type="ECO:0000313" key="9">
    <source>
        <dbReference type="Proteomes" id="UP001062165"/>
    </source>
</evidence>
<name>A0ABY6CZ14_9BACT</name>
<feature type="domain" description="EamA" evidence="7">
    <location>
        <begin position="5"/>
        <end position="136"/>
    </location>
</feature>
<reference evidence="8" key="1">
    <citation type="submission" date="2022-10" db="EMBL/GenBank/DDBJ databases">
        <title>Comparative genomics and taxonomic characterization of three novel marine species of genus Reichenbachiella exhibiting antioxidant and polysaccharide degradation activities.</title>
        <authorList>
            <person name="Muhammad N."/>
            <person name="Lee Y.-J."/>
            <person name="Ko J."/>
            <person name="Kim S.-G."/>
        </authorList>
    </citation>
    <scope>NUCLEOTIDE SEQUENCE</scope>
    <source>
        <strain evidence="8">Wsw4-B4</strain>
    </source>
</reference>
<feature type="transmembrane region" description="Helical" evidence="6">
    <location>
        <begin position="269"/>
        <end position="287"/>
    </location>
</feature>
<feature type="transmembrane region" description="Helical" evidence="6">
    <location>
        <begin position="65"/>
        <end position="82"/>
    </location>
</feature>
<dbReference type="InterPro" id="IPR000620">
    <property type="entry name" value="EamA_dom"/>
</dbReference>
<evidence type="ECO:0000256" key="1">
    <source>
        <dbReference type="ARBA" id="ARBA00004141"/>
    </source>
</evidence>
<feature type="transmembrane region" description="Helical" evidence="6">
    <location>
        <begin position="120"/>
        <end position="137"/>
    </location>
</feature>
<feature type="transmembrane region" description="Helical" evidence="6">
    <location>
        <begin position="180"/>
        <end position="202"/>
    </location>
</feature>
<feature type="domain" description="EamA" evidence="7">
    <location>
        <begin position="155"/>
        <end position="286"/>
    </location>
</feature>
<evidence type="ECO:0000256" key="4">
    <source>
        <dbReference type="ARBA" id="ARBA00022989"/>
    </source>
</evidence>
<dbReference type="Proteomes" id="UP001062165">
    <property type="component" value="Chromosome"/>
</dbReference>
<protein>
    <submittedName>
        <fullName evidence="8">EamA family transporter</fullName>
    </submittedName>
</protein>
<gene>
    <name evidence="8" type="ORF">N7E81_17255</name>
</gene>
<evidence type="ECO:0000259" key="7">
    <source>
        <dbReference type="Pfam" id="PF00892"/>
    </source>
</evidence>
<proteinExistence type="inferred from homology"/>
<keyword evidence="9" id="KW-1185">Reference proteome</keyword>
<keyword evidence="5 6" id="KW-0472">Membrane</keyword>
<evidence type="ECO:0000313" key="8">
    <source>
        <dbReference type="EMBL" id="UXX79103.1"/>
    </source>
</evidence>
<feature type="transmembrane region" description="Helical" evidence="6">
    <location>
        <begin position="36"/>
        <end position="53"/>
    </location>
</feature>
<comment type="subcellular location">
    <subcellularLocation>
        <location evidence="1">Membrane</location>
        <topology evidence="1">Multi-pass membrane protein</topology>
    </subcellularLocation>
</comment>
<feature type="transmembrane region" description="Helical" evidence="6">
    <location>
        <begin position="246"/>
        <end position="263"/>
    </location>
</feature>
<keyword evidence="3 6" id="KW-0812">Transmembrane</keyword>
<dbReference type="RefSeq" id="WP_263050846.1">
    <property type="nucleotide sequence ID" value="NZ_CP106735.1"/>
</dbReference>
<accession>A0ABY6CZ14</accession>
<dbReference type="InterPro" id="IPR050638">
    <property type="entry name" value="AA-Vitamin_Transporters"/>
</dbReference>
<sequence>MNKNLWLFIIPALIWGSTWFTIKFQLGIVDPLISVVYRYWLAGILMLFFCVVAKKNMRFSLKDHAFMALQGLLLFGVNYWMVYEAEVYLASGLIAVAYSTMVFFNSGFGAIFLRRPINKSILLAALFGLTGTVLIFSNEFLGLSFTRETWVGTGVTLLSVVVASLGNITSARNSANQIPVIQANAFGMLYGGIWMGILALILGRPFSFDPSVTYIFSLLYLTVFGSIIAFGTYLTLISKVGADKAAYALVIIPVIAIGISSVFENYQMTWYAGLGVGMILIGNVLAIRKKH</sequence>
<dbReference type="PANTHER" id="PTHR32322:SF2">
    <property type="entry name" value="EAMA DOMAIN-CONTAINING PROTEIN"/>
    <property type="match status" value="1"/>
</dbReference>
<evidence type="ECO:0000256" key="3">
    <source>
        <dbReference type="ARBA" id="ARBA00022692"/>
    </source>
</evidence>
<dbReference type="PANTHER" id="PTHR32322">
    <property type="entry name" value="INNER MEMBRANE TRANSPORTER"/>
    <property type="match status" value="1"/>
</dbReference>
<feature type="transmembrane region" description="Helical" evidence="6">
    <location>
        <begin position="88"/>
        <end position="113"/>
    </location>
</feature>
<organism evidence="8 9">
    <name type="scientific">Reichenbachiella carrageenanivorans</name>
    <dbReference type="NCBI Taxonomy" id="2979869"/>
    <lineage>
        <taxon>Bacteria</taxon>
        <taxon>Pseudomonadati</taxon>
        <taxon>Bacteroidota</taxon>
        <taxon>Cytophagia</taxon>
        <taxon>Cytophagales</taxon>
        <taxon>Reichenbachiellaceae</taxon>
        <taxon>Reichenbachiella</taxon>
    </lineage>
</organism>
<dbReference type="Pfam" id="PF00892">
    <property type="entry name" value="EamA"/>
    <property type="match status" value="2"/>
</dbReference>
<keyword evidence="4 6" id="KW-1133">Transmembrane helix</keyword>
<comment type="similarity">
    <text evidence="2">Belongs to the EamA transporter family.</text>
</comment>
<dbReference type="SUPFAM" id="SSF103481">
    <property type="entry name" value="Multidrug resistance efflux transporter EmrE"/>
    <property type="match status" value="2"/>
</dbReference>
<evidence type="ECO:0000256" key="2">
    <source>
        <dbReference type="ARBA" id="ARBA00007362"/>
    </source>
</evidence>